<feature type="domain" description="HTH luxR-type" evidence="5">
    <location>
        <begin position="130"/>
        <end position="195"/>
    </location>
</feature>
<name>A0ABQ1ZDN4_9BACT</name>
<comment type="caution">
    <text evidence="6">The sequence shown here is derived from an EMBL/GenBank/DDBJ whole genome shotgun (WGS) entry which is preliminary data.</text>
</comment>
<evidence type="ECO:0000256" key="1">
    <source>
        <dbReference type="ARBA" id="ARBA00023015"/>
    </source>
</evidence>
<accession>A0ABQ1ZDN4</accession>
<feature type="transmembrane region" description="Helical" evidence="4">
    <location>
        <begin position="12"/>
        <end position="32"/>
    </location>
</feature>
<dbReference type="InterPro" id="IPR016032">
    <property type="entry name" value="Sig_transdc_resp-reg_C-effctor"/>
</dbReference>
<evidence type="ECO:0000313" key="6">
    <source>
        <dbReference type="EMBL" id="GGH55867.1"/>
    </source>
</evidence>
<feature type="transmembrane region" description="Helical" evidence="4">
    <location>
        <begin position="52"/>
        <end position="72"/>
    </location>
</feature>
<evidence type="ECO:0000256" key="4">
    <source>
        <dbReference type="SAM" id="Phobius"/>
    </source>
</evidence>
<dbReference type="InterPro" id="IPR000792">
    <property type="entry name" value="Tscrpt_reg_LuxR_C"/>
</dbReference>
<keyword evidence="2" id="KW-0238">DNA-binding</keyword>
<dbReference type="InterPro" id="IPR036388">
    <property type="entry name" value="WH-like_DNA-bd_sf"/>
</dbReference>
<dbReference type="PANTHER" id="PTHR44688:SF16">
    <property type="entry name" value="DNA-BINDING TRANSCRIPTIONAL ACTIVATOR DEVR_DOSR"/>
    <property type="match status" value="1"/>
</dbReference>
<dbReference type="Pfam" id="PF00196">
    <property type="entry name" value="GerE"/>
    <property type="match status" value="1"/>
</dbReference>
<protein>
    <recommendedName>
        <fullName evidence="5">HTH luxR-type domain-containing protein</fullName>
    </recommendedName>
</protein>
<gene>
    <name evidence="6" type="ORF">GCM10007423_63870</name>
</gene>
<dbReference type="PROSITE" id="PS50043">
    <property type="entry name" value="HTH_LUXR_2"/>
    <property type="match status" value="1"/>
</dbReference>
<dbReference type="Proteomes" id="UP000600214">
    <property type="component" value="Unassembled WGS sequence"/>
</dbReference>
<dbReference type="PRINTS" id="PR00038">
    <property type="entry name" value="HTHLUXR"/>
</dbReference>
<keyword evidence="7" id="KW-1185">Reference proteome</keyword>
<organism evidence="6 7">
    <name type="scientific">Dyadobacter endophyticus</name>
    <dbReference type="NCBI Taxonomy" id="1749036"/>
    <lineage>
        <taxon>Bacteria</taxon>
        <taxon>Pseudomonadati</taxon>
        <taxon>Bacteroidota</taxon>
        <taxon>Cytophagia</taxon>
        <taxon>Cytophagales</taxon>
        <taxon>Spirosomataceae</taxon>
        <taxon>Dyadobacter</taxon>
    </lineage>
</organism>
<keyword evidence="4" id="KW-1133">Transmembrane helix</keyword>
<keyword evidence="3" id="KW-0804">Transcription</keyword>
<evidence type="ECO:0000259" key="5">
    <source>
        <dbReference type="PROSITE" id="PS50043"/>
    </source>
</evidence>
<keyword evidence="4" id="KW-0472">Membrane</keyword>
<keyword evidence="4" id="KW-0812">Transmembrane</keyword>
<reference evidence="7" key="1">
    <citation type="journal article" date="2019" name="Int. J. Syst. Evol. Microbiol.">
        <title>The Global Catalogue of Microorganisms (GCM) 10K type strain sequencing project: providing services to taxonomists for standard genome sequencing and annotation.</title>
        <authorList>
            <consortium name="The Broad Institute Genomics Platform"/>
            <consortium name="The Broad Institute Genome Sequencing Center for Infectious Disease"/>
            <person name="Wu L."/>
            <person name="Ma J."/>
        </authorList>
    </citation>
    <scope>NUCLEOTIDE SEQUENCE [LARGE SCALE GENOMIC DNA]</scope>
    <source>
        <strain evidence="7">CGMCC 1.15288</strain>
    </source>
</reference>
<sequence>MAFYFTKSVDVAINVGLAIPSLYGLVLGYLILDGIRYRLKDQIERKEYFELIAVYLAVIPYASLAFCAYFRISQVKEVLLTNSGFAIITILFLRKHIIQSREEYEVLRNISNMGVEPSGELSQDIIEIGNSMEEIKLTIREKEVAILILKGHRNQEIADLLEISIGTVRTHIEKIYKKAQVSGRKEFSKKFGYKLDNTSK</sequence>
<evidence type="ECO:0000256" key="2">
    <source>
        <dbReference type="ARBA" id="ARBA00023125"/>
    </source>
</evidence>
<dbReference type="PANTHER" id="PTHR44688">
    <property type="entry name" value="DNA-BINDING TRANSCRIPTIONAL ACTIVATOR DEVR_DOSR"/>
    <property type="match status" value="1"/>
</dbReference>
<dbReference type="SUPFAM" id="SSF46894">
    <property type="entry name" value="C-terminal effector domain of the bipartite response regulators"/>
    <property type="match status" value="1"/>
</dbReference>
<evidence type="ECO:0000313" key="7">
    <source>
        <dbReference type="Proteomes" id="UP000600214"/>
    </source>
</evidence>
<dbReference type="SMART" id="SM00421">
    <property type="entry name" value="HTH_LUXR"/>
    <property type="match status" value="1"/>
</dbReference>
<dbReference type="EMBL" id="BMIA01000009">
    <property type="protein sequence ID" value="GGH55867.1"/>
    <property type="molecule type" value="Genomic_DNA"/>
</dbReference>
<proteinExistence type="predicted"/>
<keyword evidence="1" id="KW-0805">Transcription regulation</keyword>
<evidence type="ECO:0000256" key="3">
    <source>
        <dbReference type="ARBA" id="ARBA00023163"/>
    </source>
</evidence>
<dbReference type="Gene3D" id="1.10.10.10">
    <property type="entry name" value="Winged helix-like DNA-binding domain superfamily/Winged helix DNA-binding domain"/>
    <property type="match status" value="1"/>
</dbReference>
<dbReference type="CDD" id="cd06170">
    <property type="entry name" value="LuxR_C_like"/>
    <property type="match status" value="1"/>
</dbReference>